<dbReference type="eggNOG" id="COG0469">
    <property type="taxonomic scope" value="Bacteria"/>
</dbReference>
<dbReference type="SUPFAM" id="SSF52935">
    <property type="entry name" value="PK C-terminal domain-like"/>
    <property type="match status" value="1"/>
</dbReference>
<protein>
    <recommendedName>
        <fullName evidence="4 13">Pyruvate kinase</fullName>
        <ecNumber evidence="4 13">2.7.1.40</ecNumber>
    </recommendedName>
</protein>
<evidence type="ECO:0000256" key="3">
    <source>
        <dbReference type="ARBA" id="ARBA00008663"/>
    </source>
</evidence>
<evidence type="ECO:0000256" key="4">
    <source>
        <dbReference type="ARBA" id="ARBA00012142"/>
    </source>
</evidence>
<evidence type="ECO:0000256" key="1">
    <source>
        <dbReference type="ARBA" id="ARBA00001958"/>
    </source>
</evidence>
<evidence type="ECO:0000256" key="6">
    <source>
        <dbReference type="ARBA" id="ARBA00022723"/>
    </source>
</evidence>
<dbReference type="OrthoDB" id="9812123at2"/>
<dbReference type="FunFam" id="2.40.33.10:FF:000001">
    <property type="entry name" value="Pyruvate kinase"/>
    <property type="match status" value="1"/>
</dbReference>
<keyword evidence="5 14" id="KW-0808">Transferase</keyword>
<keyword evidence="9" id="KW-0067">ATP-binding</keyword>
<gene>
    <name evidence="17" type="primary">pyk</name>
    <name evidence="17" type="ordered locus">COPRO5265_0870</name>
</gene>
<dbReference type="PROSITE" id="PS00110">
    <property type="entry name" value="PYRUVATE_KINASE"/>
    <property type="match status" value="1"/>
</dbReference>
<evidence type="ECO:0000259" key="16">
    <source>
        <dbReference type="Pfam" id="PF02887"/>
    </source>
</evidence>
<evidence type="ECO:0000259" key="15">
    <source>
        <dbReference type="Pfam" id="PF00224"/>
    </source>
</evidence>
<evidence type="ECO:0000256" key="2">
    <source>
        <dbReference type="ARBA" id="ARBA00004997"/>
    </source>
</evidence>
<organism evidence="17 18">
    <name type="scientific">Coprothermobacter proteolyticus (strain ATCC 35245 / DSM 5265 / OCM 4 / BT)</name>
    <dbReference type="NCBI Taxonomy" id="309798"/>
    <lineage>
        <taxon>Bacteria</taxon>
        <taxon>Pseudomonadati</taxon>
        <taxon>Coprothermobacterota</taxon>
        <taxon>Coprothermobacteria</taxon>
        <taxon>Coprothermobacterales</taxon>
        <taxon>Coprothermobacteraceae</taxon>
        <taxon>Coprothermobacter</taxon>
    </lineage>
</organism>
<dbReference type="Gene3D" id="2.40.33.10">
    <property type="entry name" value="PK beta-barrel domain-like"/>
    <property type="match status" value="1"/>
</dbReference>
<dbReference type="InterPro" id="IPR015793">
    <property type="entry name" value="Pyrv_Knase_brl"/>
</dbReference>
<dbReference type="NCBIfam" id="NF004978">
    <property type="entry name" value="PRK06354.1"/>
    <property type="match status" value="1"/>
</dbReference>
<evidence type="ECO:0000313" key="18">
    <source>
        <dbReference type="Proteomes" id="UP000001732"/>
    </source>
</evidence>
<keyword evidence="8 14" id="KW-0418">Kinase</keyword>
<keyword evidence="12 17" id="KW-0670">Pyruvate</keyword>
<proteinExistence type="inferred from homology"/>
<dbReference type="HOGENOM" id="CLU_015439_0_2_9"/>
<dbReference type="InterPro" id="IPR018209">
    <property type="entry name" value="Pyrv_Knase_AS"/>
</dbReference>
<dbReference type="GO" id="GO:0030955">
    <property type="term" value="F:potassium ion binding"/>
    <property type="evidence" value="ECO:0007669"/>
    <property type="project" value="UniProtKB-UniRule"/>
</dbReference>
<evidence type="ECO:0000256" key="10">
    <source>
        <dbReference type="ARBA" id="ARBA00022842"/>
    </source>
</evidence>
<evidence type="ECO:0000256" key="12">
    <source>
        <dbReference type="ARBA" id="ARBA00023317"/>
    </source>
</evidence>
<comment type="pathway">
    <text evidence="2 14">Carbohydrate degradation; glycolysis; pyruvate from D-glyceraldehyde 3-phosphate: step 5/5.</text>
</comment>
<evidence type="ECO:0000256" key="5">
    <source>
        <dbReference type="ARBA" id="ARBA00022679"/>
    </source>
</evidence>
<dbReference type="InterPro" id="IPR015813">
    <property type="entry name" value="Pyrv/PenolPyrv_kinase-like_dom"/>
</dbReference>
<dbReference type="Pfam" id="PF00224">
    <property type="entry name" value="PK"/>
    <property type="match status" value="1"/>
</dbReference>
<evidence type="ECO:0000256" key="9">
    <source>
        <dbReference type="ARBA" id="ARBA00022840"/>
    </source>
</evidence>
<dbReference type="Proteomes" id="UP000001732">
    <property type="component" value="Chromosome"/>
</dbReference>
<dbReference type="GO" id="GO:0005524">
    <property type="term" value="F:ATP binding"/>
    <property type="evidence" value="ECO:0007669"/>
    <property type="project" value="UniProtKB-KW"/>
</dbReference>
<dbReference type="InterPro" id="IPR001697">
    <property type="entry name" value="Pyr_Knase"/>
</dbReference>
<dbReference type="KEGG" id="cpo:COPRO5265_0870"/>
<dbReference type="EC" id="2.7.1.40" evidence="4 13"/>
<feature type="domain" description="Pyruvate kinase C-terminal" evidence="16">
    <location>
        <begin position="352"/>
        <end position="464"/>
    </location>
</feature>
<reference evidence="17 18" key="2">
    <citation type="journal article" date="2014" name="Genome Announc.">
        <title>Complete Genome Sequence of Coprothermobacter proteolyticus DSM 5265.</title>
        <authorList>
            <person name="Alexiev A."/>
            <person name="Coil D.A."/>
            <person name="Badger J.H."/>
            <person name="Enticknap J."/>
            <person name="Ward N."/>
            <person name="Robb F.T."/>
            <person name="Eisen J.A."/>
        </authorList>
    </citation>
    <scope>NUCLEOTIDE SEQUENCE [LARGE SCALE GENOMIC DNA]</scope>
    <source>
        <strain evidence="18">ATCC 35245 / DSM 5265 / OCM 4 / BT</strain>
    </source>
</reference>
<dbReference type="NCBIfam" id="NF004491">
    <property type="entry name" value="PRK05826.1"/>
    <property type="match status" value="1"/>
</dbReference>
<dbReference type="AlphaFoldDB" id="B5Y8W1"/>
<dbReference type="GO" id="GO:0016301">
    <property type="term" value="F:kinase activity"/>
    <property type="evidence" value="ECO:0007669"/>
    <property type="project" value="UniProtKB-KW"/>
</dbReference>
<dbReference type="InterPro" id="IPR040442">
    <property type="entry name" value="Pyrv_kinase-like_dom_sf"/>
</dbReference>
<dbReference type="SUPFAM" id="SSF50800">
    <property type="entry name" value="PK beta-barrel domain-like"/>
    <property type="match status" value="1"/>
</dbReference>
<dbReference type="PANTHER" id="PTHR11817">
    <property type="entry name" value="PYRUVATE KINASE"/>
    <property type="match status" value="1"/>
</dbReference>
<dbReference type="InterPro" id="IPR011037">
    <property type="entry name" value="Pyrv_Knase-like_insert_dom_sf"/>
</dbReference>
<keyword evidence="18" id="KW-1185">Reference proteome</keyword>
<name>B5Y8W1_COPPD</name>
<keyword evidence="11 14" id="KW-0324">Glycolysis</keyword>
<comment type="cofactor">
    <cofactor evidence="1">
        <name>K(+)</name>
        <dbReference type="ChEBI" id="CHEBI:29103"/>
    </cofactor>
</comment>
<dbReference type="NCBIfam" id="TIGR01064">
    <property type="entry name" value="pyruv_kin"/>
    <property type="match status" value="1"/>
</dbReference>
<accession>B5Y8W1</accession>
<dbReference type="RefSeq" id="WP_012544536.1">
    <property type="nucleotide sequence ID" value="NC_011295.1"/>
</dbReference>
<sequence length="549" mass="60389">MKLVKIVVTTGPSLEDLDKIREAAKAGADVFRLNLSHGSYDEHIKRIENIRAVEKEIERPLAILADLQGPKIRITSTVTEEGIALQEGKDIKLRYGSDACTGEVLYVDYPYLVEDVEVGSLVYLDDGKIQLRVISKDNHELTAQVVAGGIVTSHKGISFAGARLRLPALTEKDLKDLDFLCTQDIDFVGLSFVREPEDVMDLRRRLDKAGRNDVGIIAKIERHEALEDLNAIVDVSDAIMVARGDLALDIPLEDLALVQKEIIRICVEKCKPVIVATQMLDSMIERPFPGRAEITDVANAVMDGSDAVMLSGETAFGKYPILAIETMKRIIETAETYPFRTPNFLTPKSVREALVESAVRIAERSGAELLVVATETGASARITSAFRSVVPILAVTHNDRLQRQLCLSRAVIPIKTEASASAEEVLKTSVKWSLDHRIANKGDLLLYIFGDLTGVAGSTNSVKIYRIPTVIGNVEILKPSKGYMVGHYLKRLNGIAYYESGKGEKQFFGKGDKEGDLFGKVVWIQEPNDGAVITVDLETGKIYNGHYVL</sequence>
<evidence type="ECO:0000256" key="7">
    <source>
        <dbReference type="ARBA" id="ARBA00022741"/>
    </source>
</evidence>
<evidence type="ECO:0000256" key="13">
    <source>
        <dbReference type="NCBIfam" id="TIGR01064"/>
    </source>
</evidence>
<keyword evidence="10 14" id="KW-0460">Magnesium</keyword>
<dbReference type="InterPro" id="IPR015806">
    <property type="entry name" value="Pyrv_Knase_insert_dom_sf"/>
</dbReference>
<evidence type="ECO:0000256" key="8">
    <source>
        <dbReference type="ARBA" id="ARBA00022777"/>
    </source>
</evidence>
<evidence type="ECO:0000256" key="14">
    <source>
        <dbReference type="RuleBase" id="RU000504"/>
    </source>
</evidence>
<evidence type="ECO:0000313" key="17">
    <source>
        <dbReference type="EMBL" id="ACI17885.1"/>
    </source>
</evidence>
<dbReference type="Gene3D" id="3.40.1380.20">
    <property type="entry name" value="Pyruvate kinase, C-terminal domain"/>
    <property type="match status" value="1"/>
</dbReference>
<keyword evidence="6" id="KW-0479">Metal-binding</keyword>
<dbReference type="InterPro" id="IPR015795">
    <property type="entry name" value="Pyrv_Knase_C"/>
</dbReference>
<dbReference type="PRINTS" id="PR01050">
    <property type="entry name" value="PYRUVTKNASE"/>
</dbReference>
<dbReference type="Gene3D" id="3.20.20.60">
    <property type="entry name" value="Phosphoenolpyruvate-binding domains"/>
    <property type="match status" value="1"/>
</dbReference>
<dbReference type="STRING" id="309798.COPRO5265_0870"/>
<dbReference type="GO" id="GO:0000287">
    <property type="term" value="F:magnesium ion binding"/>
    <property type="evidence" value="ECO:0007669"/>
    <property type="project" value="UniProtKB-UniRule"/>
</dbReference>
<dbReference type="Pfam" id="PF02887">
    <property type="entry name" value="PK_C"/>
    <property type="match status" value="1"/>
</dbReference>
<dbReference type="UniPathway" id="UPA00109">
    <property type="reaction ID" value="UER00188"/>
</dbReference>
<comment type="catalytic activity">
    <reaction evidence="14">
        <text>pyruvate + ATP = phosphoenolpyruvate + ADP + H(+)</text>
        <dbReference type="Rhea" id="RHEA:18157"/>
        <dbReference type="ChEBI" id="CHEBI:15361"/>
        <dbReference type="ChEBI" id="CHEBI:15378"/>
        <dbReference type="ChEBI" id="CHEBI:30616"/>
        <dbReference type="ChEBI" id="CHEBI:58702"/>
        <dbReference type="ChEBI" id="CHEBI:456216"/>
        <dbReference type="EC" id="2.7.1.40"/>
    </reaction>
</comment>
<dbReference type="SUPFAM" id="SSF51621">
    <property type="entry name" value="Phosphoenolpyruvate/pyruvate domain"/>
    <property type="match status" value="1"/>
</dbReference>
<feature type="domain" description="Pyruvate kinase barrel" evidence="15">
    <location>
        <begin position="2"/>
        <end position="324"/>
    </location>
</feature>
<dbReference type="InterPro" id="IPR036918">
    <property type="entry name" value="Pyrv_Knase_C_sf"/>
</dbReference>
<dbReference type="EMBL" id="CP001145">
    <property type="protein sequence ID" value="ACI17885.1"/>
    <property type="molecule type" value="Genomic_DNA"/>
</dbReference>
<keyword evidence="7" id="KW-0547">Nucleotide-binding</keyword>
<reference evidence="18" key="1">
    <citation type="submission" date="2008-08" db="EMBL/GenBank/DDBJ databases">
        <title>The complete genome sequence of Coprothermobacter proteolyticus strain ATCC 5245 / DSM 5265 / BT.</title>
        <authorList>
            <person name="Dodson R.J."/>
            <person name="Durkin A.S."/>
            <person name="Wu M."/>
            <person name="Eisen J."/>
            <person name="Sutton G."/>
        </authorList>
    </citation>
    <scope>NUCLEOTIDE SEQUENCE [LARGE SCALE GENOMIC DNA]</scope>
    <source>
        <strain evidence="18">ATCC 35245 / DSM 5265 / OCM 4 / BT</strain>
    </source>
</reference>
<dbReference type="GO" id="GO:0004743">
    <property type="term" value="F:pyruvate kinase activity"/>
    <property type="evidence" value="ECO:0007669"/>
    <property type="project" value="UniProtKB-UniRule"/>
</dbReference>
<evidence type="ECO:0000256" key="11">
    <source>
        <dbReference type="ARBA" id="ARBA00023152"/>
    </source>
</evidence>
<comment type="similarity">
    <text evidence="3 14">Belongs to the pyruvate kinase family.</text>
</comment>